<dbReference type="Proteomes" id="UP000236413">
    <property type="component" value="Unassembled WGS sequence"/>
</dbReference>
<accession>A0A316WUI4</accession>
<organism evidence="1 2">
    <name type="scientific">Chryseobacterium viscerum</name>
    <dbReference type="NCBI Taxonomy" id="1037377"/>
    <lineage>
        <taxon>Bacteria</taxon>
        <taxon>Pseudomonadati</taxon>
        <taxon>Bacteroidota</taxon>
        <taxon>Flavobacteriia</taxon>
        <taxon>Flavobacteriales</taxon>
        <taxon>Weeksellaceae</taxon>
        <taxon>Chryseobacterium group</taxon>
        <taxon>Chryseobacterium</taxon>
    </lineage>
</organism>
<sequence length="219" mass="26099">MKIKEVSQQISEGILKSFQKHGFKYRKTQTEFIRKTETSDQIFRLHYYKENDITITIKPELIIHVHAIESIYKSIAQIEGRPYSTLGNYFSHIRDYDGDATNYKRKPTKYWLIENDNDIQHLIKVIPEYLEEDILPYFDSNSTVSRVDELLNEYPDKMCVHNYIYPSRANIAIIAAKLNNNPHYEKLVKIYEERMEDAEENTKIEFFKLKELLASKKYN</sequence>
<proteinExistence type="predicted"/>
<comment type="caution">
    <text evidence="1">The sequence shown here is derived from an EMBL/GenBank/DDBJ whole genome shotgun (WGS) entry which is preliminary data.</text>
</comment>
<evidence type="ECO:0000313" key="2">
    <source>
        <dbReference type="Proteomes" id="UP000236413"/>
    </source>
</evidence>
<protein>
    <recommendedName>
        <fullName evidence="3">DUF4304 domain-containing protein</fullName>
    </recommendedName>
</protein>
<gene>
    <name evidence="1" type="ORF">C1634_005795</name>
</gene>
<dbReference type="AlphaFoldDB" id="A0A316WUI4"/>
<dbReference type="RefSeq" id="WP_103234076.1">
    <property type="nucleotide sequence ID" value="NZ_PPEG02000002.1"/>
</dbReference>
<name>A0A316WUI4_9FLAO</name>
<dbReference type="EMBL" id="PPEG02000002">
    <property type="protein sequence ID" value="PWN64106.1"/>
    <property type="molecule type" value="Genomic_DNA"/>
</dbReference>
<reference evidence="1 2" key="1">
    <citation type="submission" date="2018-04" db="EMBL/GenBank/DDBJ databases">
        <title>Chryseobacterium oncorhynchi 701B-08T from rainbow trout, and Chryseobacterium viscerum 687B-08T from diseased fish.</title>
        <authorList>
            <person name="Jeong J.-J."/>
            <person name="Lee Y.J."/>
            <person name="Pathiraja D."/>
            <person name="Park B."/>
            <person name="Choi I.-G."/>
            <person name="Kim K.D."/>
        </authorList>
    </citation>
    <scope>NUCLEOTIDE SEQUENCE [LARGE SCALE GENOMIC DNA]</scope>
    <source>
        <strain evidence="1 2">687B-08</strain>
    </source>
</reference>
<evidence type="ECO:0008006" key="3">
    <source>
        <dbReference type="Google" id="ProtNLM"/>
    </source>
</evidence>
<evidence type="ECO:0000313" key="1">
    <source>
        <dbReference type="EMBL" id="PWN64106.1"/>
    </source>
</evidence>